<sequence length="71" mass="8412">MAFRLRQLLGCNVKVTFDEGQAIRGRIAFVGTEFVEIMALEKRTKENNCPRRKKFFIIQFDKIKMVEMIEK</sequence>
<dbReference type="EMBL" id="MSFI01000019">
    <property type="protein sequence ID" value="OMP66683.1"/>
    <property type="molecule type" value="Genomic_DNA"/>
</dbReference>
<organism evidence="1 2">
    <name type="scientific">Domibacillus epiphyticus</name>
    <dbReference type="NCBI Taxonomy" id="1714355"/>
    <lineage>
        <taxon>Bacteria</taxon>
        <taxon>Bacillati</taxon>
        <taxon>Bacillota</taxon>
        <taxon>Bacilli</taxon>
        <taxon>Bacillales</taxon>
        <taxon>Bacillaceae</taxon>
        <taxon>Domibacillus</taxon>
    </lineage>
</organism>
<dbReference type="Proteomes" id="UP000188613">
    <property type="component" value="Unassembled WGS sequence"/>
</dbReference>
<reference evidence="1 2" key="1">
    <citation type="submission" date="2016-12" db="EMBL/GenBank/DDBJ databases">
        <title>Domibacillus sp. SAB 38T whole genome sequencing.</title>
        <authorList>
            <person name="Verma A."/>
            <person name="Ojha A.K."/>
            <person name="Krishnamurthi S."/>
        </authorList>
    </citation>
    <scope>NUCLEOTIDE SEQUENCE [LARGE SCALE GENOMIC DNA]</scope>
    <source>
        <strain evidence="1 2">SAB 38</strain>
    </source>
</reference>
<evidence type="ECO:0008006" key="3">
    <source>
        <dbReference type="Google" id="ProtNLM"/>
    </source>
</evidence>
<gene>
    <name evidence="1" type="ORF">BTO28_11625</name>
</gene>
<comment type="caution">
    <text evidence="1">The sequence shown here is derived from an EMBL/GenBank/DDBJ whole genome shotgun (WGS) entry which is preliminary data.</text>
</comment>
<name>A0A1V2A6P6_9BACI</name>
<proteinExistence type="predicted"/>
<evidence type="ECO:0000313" key="2">
    <source>
        <dbReference type="Proteomes" id="UP000188613"/>
    </source>
</evidence>
<evidence type="ECO:0000313" key="1">
    <source>
        <dbReference type="EMBL" id="OMP66683.1"/>
    </source>
</evidence>
<accession>A0A1V2A6P6</accession>
<dbReference type="AlphaFoldDB" id="A0A1V2A6P6"/>
<keyword evidence="2" id="KW-1185">Reference proteome</keyword>
<protein>
    <recommendedName>
        <fullName evidence="3">LSM domain-containing protein</fullName>
    </recommendedName>
</protein>